<evidence type="ECO:0000256" key="21">
    <source>
        <dbReference type="RuleBase" id="RU610713"/>
    </source>
</evidence>
<dbReference type="Pfam" id="PF01630">
    <property type="entry name" value="Glyco_hydro_56"/>
    <property type="match status" value="1"/>
</dbReference>
<comment type="similarity">
    <text evidence="3 17 21">Belongs to the glycosyl hydrolase 56 family.</text>
</comment>
<protein>
    <recommendedName>
        <fullName evidence="21">Hyaluronidase</fullName>
        <ecNumber evidence="21">3.2.1.35</ecNumber>
    </recommendedName>
</protein>
<evidence type="ECO:0000256" key="12">
    <source>
        <dbReference type="ARBA" id="ARBA00023180"/>
    </source>
</evidence>
<evidence type="ECO:0000256" key="18">
    <source>
        <dbReference type="PIRSR" id="PIRSR038193-1"/>
    </source>
</evidence>
<dbReference type="PIRSF" id="PIRSF038193">
    <property type="entry name" value="Hyaluronidase"/>
    <property type="match status" value="1"/>
</dbReference>
<accession>A0A4W3KAN5</accession>
<comment type="subunit">
    <text evidence="16">Interacts with MST1R.</text>
</comment>
<keyword evidence="11" id="KW-0675">Receptor</keyword>
<feature type="chain" id="PRO_5021331002" description="Hyaluronidase" evidence="22">
    <location>
        <begin position="24"/>
        <end position="469"/>
    </location>
</feature>
<comment type="subcellular location">
    <subcellularLocation>
        <location evidence="2">Cell membrane</location>
        <topology evidence="2">Lipid-anchor</topology>
        <topology evidence="2">GPI-anchor</topology>
    </subcellularLocation>
</comment>
<feature type="disulfide bond" evidence="20">
    <location>
        <begin position="367"/>
        <end position="378"/>
    </location>
</feature>
<dbReference type="PANTHER" id="PTHR11769">
    <property type="entry name" value="HYALURONIDASE"/>
    <property type="match status" value="1"/>
</dbReference>
<dbReference type="Ensembl" id="ENSCMIT00000049696.1">
    <property type="protein sequence ID" value="ENSCMIP00000049018.1"/>
    <property type="gene ID" value="ENSCMIG00000019987.1"/>
</dbReference>
<dbReference type="InterPro" id="IPR017853">
    <property type="entry name" value="GH"/>
</dbReference>
<dbReference type="RefSeq" id="XP_042195589.1">
    <property type="nucleotide sequence ID" value="XM_042339655.1"/>
</dbReference>
<feature type="signal peptide" evidence="22">
    <location>
        <begin position="1"/>
        <end position="23"/>
    </location>
</feature>
<keyword evidence="12" id="KW-0325">Glycoprotein</keyword>
<reference evidence="24" key="1">
    <citation type="journal article" date="2006" name="Science">
        <title>Ancient noncoding elements conserved in the human genome.</title>
        <authorList>
            <person name="Venkatesh B."/>
            <person name="Kirkness E.F."/>
            <person name="Loh Y.H."/>
            <person name="Halpern A.L."/>
            <person name="Lee A.P."/>
            <person name="Johnson J."/>
            <person name="Dandona N."/>
            <person name="Viswanathan L.D."/>
            <person name="Tay A."/>
            <person name="Venter J.C."/>
            <person name="Strausberg R.L."/>
            <person name="Brenner S."/>
        </authorList>
    </citation>
    <scope>NUCLEOTIDE SEQUENCE [LARGE SCALE GENOMIC DNA]</scope>
</reference>
<dbReference type="RefSeq" id="XP_007888604.1">
    <property type="nucleotide sequence ID" value="XM_007890413.2"/>
</dbReference>
<evidence type="ECO:0000256" key="16">
    <source>
        <dbReference type="ARBA" id="ARBA00093545"/>
    </source>
</evidence>
<keyword evidence="4" id="KW-1003">Cell membrane</keyword>
<feature type="glycosylation site" description="N-linked (GlcNAc...) asparagine" evidence="19">
    <location>
        <position position="359"/>
    </location>
</feature>
<keyword evidence="8 21" id="KW-0378">Hydrolase</keyword>
<dbReference type="InParanoid" id="A0A4W3KAN5"/>
<dbReference type="GlyCosmos" id="A0A4W3KAN5">
    <property type="glycosylation" value="1 site, No reported glycans"/>
</dbReference>
<evidence type="ECO:0000256" key="1">
    <source>
        <dbReference type="ARBA" id="ARBA00000251"/>
    </source>
</evidence>
<dbReference type="PRINTS" id="PR00846">
    <property type="entry name" value="GLHYDRLASE56"/>
</dbReference>
<keyword evidence="6" id="KW-0336">GPI-anchor</keyword>
<evidence type="ECO:0000256" key="20">
    <source>
        <dbReference type="PIRSR" id="PIRSR038193-3"/>
    </source>
</evidence>
<dbReference type="EC" id="3.2.1.35" evidence="21"/>
<gene>
    <name evidence="23" type="primary">LOC103176705</name>
</gene>
<evidence type="ECO:0000256" key="8">
    <source>
        <dbReference type="ARBA" id="ARBA00022801"/>
    </source>
</evidence>
<keyword evidence="13" id="KW-0449">Lipoprotein</keyword>
<dbReference type="SUPFAM" id="SSF51445">
    <property type="entry name" value="(Trans)glycosidases"/>
    <property type="match status" value="1"/>
</dbReference>
<keyword evidence="7 22" id="KW-0732">Signal</keyword>
<dbReference type="KEGG" id="cmk:103176705"/>
<keyword evidence="14 21" id="KW-0326">Glycosidase</keyword>
<sequence>MSQRAALLFKTVAYVLTLLLVNAQEERAKQTTAFRDKPFVTVWNAPTQDCKPKFSIILNLTSFDIVSSPNEGFYNQTLTIFYKERLGKYPYYEKQEAVNGGLPQNSSLNDHLSEMDKDIKKYIRSHSMEGLAVIDWEEWRPLWIRNWQSKEIYRKNSKQLVSDKHPDWADDQVSREAQLVFEQSGQKFMAETLQKAKKIRPKTLWGYYLFPDCYNHDYKNNLVNYTGQCPDVEIARNDQLMWLWKNSTAIFPSIYLDPMLRSSANGKKFVRSRVKEAMRVSNLHSANSSLPVFVYTRPTYVHSVDLLSEQDLVTTVGETAALGAAGIIFWGDVAYGKSNVNCRITKDYLDGALGRYLLNVTTATQECSRALCGGNGRCLRKVSDSESYLHLNPASFQLQTLNATGNPKLVVTGKLSQADILQFQDRFRCQCYVGWFGSDCGTKANSAQHTLANGLTLFVALLLSLMVQK</sequence>
<evidence type="ECO:0000256" key="10">
    <source>
        <dbReference type="ARBA" id="ARBA00023157"/>
    </source>
</evidence>
<dbReference type="GO" id="GO:0098552">
    <property type="term" value="C:side of membrane"/>
    <property type="evidence" value="ECO:0007669"/>
    <property type="project" value="UniProtKB-KW"/>
</dbReference>
<evidence type="ECO:0000256" key="19">
    <source>
        <dbReference type="PIRSR" id="PIRSR038193-2"/>
    </source>
</evidence>
<keyword evidence="9" id="KW-0472">Membrane</keyword>
<dbReference type="Proteomes" id="UP000314986">
    <property type="component" value="Unassembled WGS sequence"/>
</dbReference>
<dbReference type="GeneID" id="103176705"/>
<dbReference type="OrthoDB" id="5796153at2759"/>
<proteinExistence type="inferred from homology"/>
<keyword evidence="24" id="KW-1185">Reference proteome</keyword>
<dbReference type="PANTHER" id="PTHR11769:SF6">
    <property type="entry name" value="HYALURONIDASE-2"/>
    <property type="match status" value="1"/>
</dbReference>
<feature type="disulfide bond" evidence="20">
    <location>
        <begin position="213"/>
        <end position="229"/>
    </location>
</feature>
<organism evidence="23 24">
    <name type="scientific">Callorhinchus milii</name>
    <name type="common">Ghost shark</name>
    <dbReference type="NCBI Taxonomy" id="7868"/>
    <lineage>
        <taxon>Eukaryota</taxon>
        <taxon>Metazoa</taxon>
        <taxon>Chordata</taxon>
        <taxon>Craniata</taxon>
        <taxon>Vertebrata</taxon>
        <taxon>Chondrichthyes</taxon>
        <taxon>Holocephali</taxon>
        <taxon>Chimaeriformes</taxon>
        <taxon>Callorhinchidae</taxon>
        <taxon>Callorhinchus</taxon>
    </lineage>
</organism>
<dbReference type="Gene3D" id="3.20.20.70">
    <property type="entry name" value="Aldolase class I"/>
    <property type="match status" value="1"/>
</dbReference>
<evidence type="ECO:0000256" key="11">
    <source>
        <dbReference type="ARBA" id="ARBA00023170"/>
    </source>
</evidence>
<dbReference type="InterPro" id="IPR013785">
    <property type="entry name" value="Aldolase_TIM"/>
</dbReference>
<feature type="disulfide bond" evidence="20">
    <location>
        <begin position="431"/>
        <end position="440"/>
    </location>
</feature>
<dbReference type="GO" id="GO:0031410">
    <property type="term" value="C:cytoplasmic vesicle"/>
    <property type="evidence" value="ECO:0007669"/>
    <property type="project" value="TreeGrafter"/>
</dbReference>
<name>A0A4W3KAN5_CALMI</name>
<evidence type="ECO:0000256" key="13">
    <source>
        <dbReference type="ARBA" id="ARBA00023288"/>
    </source>
</evidence>
<dbReference type="GO" id="GO:0004415">
    <property type="term" value="F:hyalurononglucosaminidase activity"/>
    <property type="evidence" value="ECO:0007669"/>
    <property type="project" value="UniProtKB-UniRule"/>
</dbReference>
<evidence type="ECO:0000256" key="7">
    <source>
        <dbReference type="ARBA" id="ARBA00022729"/>
    </source>
</evidence>
<reference evidence="24" key="2">
    <citation type="journal article" date="2007" name="PLoS Biol.">
        <title>Survey sequencing and comparative analysis of the elephant shark (Callorhinchus milii) genome.</title>
        <authorList>
            <person name="Venkatesh B."/>
            <person name="Kirkness E.F."/>
            <person name="Loh Y.H."/>
            <person name="Halpern A.L."/>
            <person name="Lee A.P."/>
            <person name="Johnson J."/>
            <person name="Dandona N."/>
            <person name="Viswanathan L.D."/>
            <person name="Tay A."/>
            <person name="Venter J.C."/>
            <person name="Strausberg R.L."/>
            <person name="Brenner S."/>
        </authorList>
    </citation>
    <scope>NUCLEOTIDE SEQUENCE [LARGE SCALE GENOMIC DNA]</scope>
</reference>
<evidence type="ECO:0000313" key="24">
    <source>
        <dbReference type="Proteomes" id="UP000314986"/>
    </source>
</evidence>
<dbReference type="GO" id="GO:0030214">
    <property type="term" value="P:hyaluronan catabolic process"/>
    <property type="evidence" value="ECO:0007669"/>
    <property type="project" value="TreeGrafter"/>
</dbReference>
<feature type="disulfide bond" evidence="20">
    <location>
        <begin position="372"/>
        <end position="429"/>
    </location>
</feature>
<evidence type="ECO:0000256" key="15">
    <source>
        <dbReference type="ARBA" id="ARBA00093332"/>
    </source>
</evidence>
<dbReference type="RefSeq" id="XP_007888603.1">
    <property type="nucleotide sequence ID" value="XM_007890412.2"/>
</dbReference>
<dbReference type="OMA" id="FPSIYMD"/>
<dbReference type="GO" id="GO:0005975">
    <property type="term" value="P:carbohydrate metabolic process"/>
    <property type="evidence" value="ECO:0007669"/>
    <property type="project" value="UniProtKB-UniRule"/>
</dbReference>
<dbReference type="GO" id="GO:0005886">
    <property type="term" value="C:plasma membrane"/>
    <property type="evidence" value="ECO:0007669"/>
    <property type="project" value="UniProtKB-SubCell"/>
</dbReference>
<evidence type="ECO:0000256" key="5">
    <source>
        <dbReference type="ARBA" id="ARBA00022536"/>
    </source>
</evidence>
<evidence type="ECO:0000256" key="17">
    <source>
        <dbReference type="PIRNR" id="PIRNR038193"/>
    </source>
</evidence>
<dbReference type="RefSeq" id="XP_007888602.1">
    <property type="nucleotide sequence ID" value="XM_007890411.2"/>
</dbReference>
<dbReference type="FunFam" id="3.20.20.70:FF:000065">
    <property type="entry name" value="Hyaluronidase"/>
    <property type="match status" value="1"/>
</dbReference>
<evidence type="ECO:0000256" key="6">
    <source>
        <dbReference type="ARBA" id="ARBA00022622"/>
    </source>
</evidence>
<dbReference type="InterPro" id="IPR018155">
    <property type="entry name" value="Hyaluronidase"/>
</dbReference>
<feature type="active site" description="Proton donor" evidence="18">
    <location>
        <position position="137"/>
    </location>
</feature>
<evidence type="ECO:0000256" key="3">
    <source>
        <dbReference type="ARBA" id="ARBA00008871"/>
    </source>
</evidence>
<evidence type="ECO:0000256" key="14">
    <source>
        <dbReference type="ARBA" id="ARBA00023295"/>
    </source>
</evidence>
<keyword evidence="10 20" id="KW-1015">Disulfide bond</keyword>
<evidence type="ECO:0000256" key="4">
    <source>
        <dbReference type="ARBA" id="ARBA00022475"/>
    </source>
</evidence>
<dbReference type="STRING" id="7868.ENSCMIP00000049018"/>
<keyword evidence="5" id="KW-0245">EGF-like domain</keyword>
<feature type="disulfide bond" evidence="20">
    <location>
        <begin position="50"/>
        <end position="342"/>
    </location>
</feature>
<evidence type="ECO:0000313" key="23">
    <source>
        <dbReference type="Ensembl" id="ENSCMIP00000049018.1"/>
    </source>
</evidence>
<dbReference type="GO" id="GO:0033906">
    <property type="term" value="F:hyaluronoglucuronidase activity"/>
    <property type="evidence" value="ECO:0007669"/>
    <property type="project" value="TreeGrafter"/>
</dbReference>
<dbReference type="AlphaFoldDB" id="A0A4W3KAN5"/>
<evidence type="ECO:0000256" key="2">
    <source>
        <dbReference type="ARBA" id="ARBA00004609"/>
    </source>
</evidence>
<reference evidence="23" key="4">
    <citation type="submission" date="2025-08" db="UniProtKB">
        <authorList>
            <consortium name="Ensembl"/>
        </authorList>
    </citation>
    <scope>IDENTIFICATION</scope>
</reference>
<evidence type="ECO:0000256" key="22">
    <source>
        <dbReference type="SAM" id="SignalP"/>
    </source>
</evidence>
<reference evidence="23" key="5">
    <citation type="submission" date="2025-09" db="UniProtKB">
        <authorList>
            <consortium name="Ensembl"/>
        </authorList>
    </citation>
    <scope>IDENTIFICATION</scope>
</reference>
<reference evidence="24" key="3">
    <citation type="journal article" date="2014" name="Nature">
        <title>Elephant shark genome provides unique insights into gnathostome evolution.</title>
        <authorList>
            <consortium name="International Elephant Shark Genome Sequencing Consortium"/>
            <person name="Venkatesh B."/>
            <person name="Lee A.P."/>
            <person name="Ravi V."/>
            <person name="Maurya A.K."/>
            <person name="Lian M.M."/>
            <person name="Swann J.B."/>
            <person name="Ohta Y."/>
            <person name="Flajnik M.F."/>
            <person name="Sutoh Y."/>
            <person name="Kasahara M."/>
            <person name="Hoon S."/>
            <person name="Gangu V."/>
            <person name="Roy S.W."/>
            <person name="Irimia M."/>
            <person name="Korzh V."/>
            <person name="Kondrychyn I."/>
            <person name="Lim Z.W."/>
            <person name="Tay B.H."/>
            <person name="Tohari S."/>
            <person name="Kong K.W."/>
            <person name="Ho S."/>
            <person name="Lorente-Galdos B."/>
            <person name="Quilez J."/>
            <person name="Marques-Bonet T."/>
            <person name="Raney B.J."/>
            <person name="Ingham P.W."/>
            <person name="Tay A."/>
            <person name="Hillier L.W."/>
            <person name="Minx P."/>
            <person name="Boehm T."/>
            <person name="Wilson R.K."/>
            <person name="Brenner S."/>
            <person name="Warren W.C."/>
        </authorList>
    </citation>
    <scope>NUCLEOTIDE SEQUENCE [LARGE SCALE GENOMIC DNA]</scope>
</reference>
<comment type="function">
    <text evidence="15">Catalyzes hyaluronan degradation into small fragments that are endocytosed and degraded in lysosomes by HYAL1 and exoglycosidases. Essential for the breakdown of extracellular matrix hyaluronan.</text>
</comment>
<evidence type="ECO:0000256" key="9">
    <source>
        <dbReference type="ARBA" id="ARBA00023136"/>
    </source>
</evidence>
<dbReference type="GeneTree" id="ENSGT01020000230364"/>
<comment type="catalytic activity">
    <reaction evidence="1 21">
        <text>Random hydrolysis of (1-&gt;4)-linkages between N-acetyl-beta-D-glucosamine and D-glucuronate residues in hyaluronate.</text>
        <dbReference type="EC" id="3.2.1.35"/>
    </reaction>
</comment>